<gene>
    <name evidence="1" type="ORF">AN484_00650</name>
</gene>
<dbReference type="Proteomes" id="UP000092093">
    <property type="component" value="Unassembled WGS sequence"/>
</dbReference>
<sequence length="136" mass="14849">MATLRGSQSLYNIGNPPPTVIWTVVRGDTSGFKVYVTDDAKEPLILKGPGSEWDIAMKIKRPTSTPGVITDNATTIMALHPVADEDDLVGEFTVWLTAEESNVLQTGDIFDIQVSDPTRVWTVAQGSMRILEDVTD</sequence>
<evidence type="ECO:0000313" key="2">
    <source>
        <dbReference type="Proteomes" id="UP000092093"/>
    </source>
</evidence>
<accession>A0A1B7X804</accession>
<name>A0A1B7X804_APHFL</name>
<evidence type="ECO:0000313" key="1">
    <source>
        <dbReference type="EMBL" id="OBQ45519.1"/>
    </source>
</evidence>
<reference evidence="1 2" key="1">
    <citation type="submission" date="2015-09" db="EMBL/GenBank/DDBJ databases">
        <title>Aphanizomenon flos-aquae WA102.</title>
        <authorList>
            <person name="Driscoll C."/>
        </authorList>
    </citation>
    <scope>NUCLEOTIDE SEQUENCE [LARGE SCALE GENOMIC DNA]</scope>
    <source>
        <strain evidence="1">WA102</strain>
    </source>
</reference>
<comment type="caution">
    <text evidence="1">The sequence shown here is derived from an EMBL/GenBank/DDBJ whole genome shotgun (WGS) entry which is preliminary data.</text>
</comment>
<dbReference type="AlphaFoldDB" id="A0A1B7X804"/>
<dbReference type="EMBL" id="LJOW01000002">
    <property type="protein sequence ID" value="OBQ45519.1"/>
    <property type="molecule type" value="Genomic_DNA"/>
</dbReference>
<organism evidence="1 2">
    <name type="scientific">Aphanizomenon flos-aquae WA102</name>
    <dbReference type="NCBI Taxonomy" id="1710896"/>
    <lineage>
        <taxon>Bacteria</taxon>
        <taxon>Bacillati</taxon>
        <taxon>Cyanobacteriota</taxon>
        <taxon>Cyanophyceae</taxon>
        <taxon>Nostocales</taxon>
        <taxon>Aphanizomenonaceae</taxon>
        <taxon>Aphanizomenon</taxon>
    </lineage>
</organism>
<protein>
    <submittedName>
        <fullName evidence="1">Uncharacterized protein</fullName>
    </submittedName>
</protein>
<proteinExistence type="predicted"/>